<keyword evidence="1" id="KW-0472">Membrane</keyword>
<evidence type="ECO:0000313" key="3">
    <source>
        <dbReference type="Proteomes" id="UP000076962"/>
    </source>
</evidence>
<dbReference type="EMBL" id="LUTY01002442">
    <property type="protein sequence ID" value="OAD20356.1"/>
    <property type="molecule type" value="Genomic_DNA"/>
</dbReference>
<feature type="transmembrane region" description="Helical" evidence="1">
    <location>
        <begin position="30"/>
        <end position="52"/>
    </location>
</feature>
<sequence>MAEHEPVTGGPSNVEYIQHHLHNLSIGEGFWTLHLDTFFFALGLAVLLGWAAKKVGDNLDQDNPTGLQNFFEVMFEFVEQQVKDAFVGYNPLIAPLAFTPLAVPIWVIYLMGKGLENLNYLTLVPSFPRSAWECMLGRS</sequence>
<keyword evidence="1" id="KW-1133">Transmembrane helix</keyword>
<proteinExistence type="predicted"/>
<evidence type="ECO:0000313" key="2">
    <source>
        <dbReference type="EMBL" id="OAD20356.1"/>
    </source>
</evidence>
<keyword evidence="1" id="KW-0812">Transmembrane</keyword>
<name>A0A176RXB6_9GAMM</name>
<keyword evidence="3" id="KW-1185">Reference proteome</keyword>
<accession>A0A176RXB6</accession>
<evidence type="ECO:0000256" key="1">
    <source>
        <dbReference type="SAM" id="Phobius"/>
    </source>
</evidence>
<comment type="caution">
    <text evidence="2">The sequence shown here is derived from an EMBL/GenBank/DDBJ whole genome shotgun (WGS) entry which is preliminary data.</text>
</comment>
<reference evidence="2 3" key="1">
    <citation type="submission" date="2016-05" db="EMBL/GenBank/DDBJ databases">
        <title>Single-cell genome of chain-forming Candidatus Thiomargarita nelsonii and comparison to other large sulfur-oxidizing bacteria.</title>
        <authorList>
            <person name="Winkel M."/>
            <person name="Salman V."/>
            <person name="Woyke T."/>
            <person name="Schulz-Vogt H."/>
            <person name="Richter M."/>
            <person name="Flood B."/>
            <person name="Bailey J."/>
            <person name="Amann R."/>
            <person name="Mussmann M."/>
        </authorList>
    </citation>
    <scope>NUCLEOTIDE SEQUENCE [LARGE SCALE GENOMIC DNA]</scope>
    <source>
        <strain evidence="2 3">THI036</strain>
    </source>
</reference>
<feature type="transmembrane region" description="Helical" evidence="1">
    <location>
        <begin position="92"/>
        <end position="111"/>
    </location>
</feature>
<protein>
    <submittedName>
        <fullName evidence="2">F0F1 ATP synthase subunit A</fullName>
    </submittedName>
</protein>
<dbReference type="AlphaFoldDB" id="A0A176RXB6"/>
<gene>
    <name evidence="2" type="ORF">THIOM_003949</name>
</gene>
<organism evidence="2 3">
    <name type="scientific">Candidatus Thiomargarita nelsonii</name>
    <dbReference type="NCBI Taxonomy" id="1003181"/>
    <lineage>
        <taxon>Bacteria</taxon>
        <taxon>Pseudomonadati</taxon>
        <taxon>Pseudomonadota</taxon>
        <taxon>Gammaproteobacteria</taxon>
        <taxon>Thiotrichales</taxon>
        <taxon>Thiotrichaceae</taxon>
        <taxon>Thiomargarita</taxon>
    </lineage>
</organism>
<feature type="non-terminal residue" evidence="2">
    <location>
        <position position="139"/>
    </location>
</feature>
<dbReference type="Proteomes" id="UP000076962">
    <property type="component" value="Unassembled WGS sequence"/>
</dbReference>